<accession>A0AAN8JS71</accession>
<dbReference type="EMBL" id="JAZGQO010000007">
    <property type="protein sequence ID" value="KAK6183001.1"/>
    <property type="molecule type" value="Genomic_DNA"/>
</dbReference>
<evidence type="ECO:0000256" key="1">
    <source>
        <dbReference type="SAM" id="MobiDB-lite"/>
    </source>
</evidence>
<name>A0AAN8JS71_PATCE</name>
<reference evidence="2 3" key="1">
    <citation type="submission" date="2024-01" db="EMBL/GenBank/DDBJ databases">
        <title>The genome of the rayed Mediterranean limpet Patella caerulea (Linnaeus, 1758).</title>
        <authorList>
            <person name="Anh-Thu Weber A."/>
            <person name="Halstead-Nussloch G."/>
        </authorList>
    </citation>
    <scope>NUCLEOTIDE SEQUENCE [LARGE SCALE GENOMIC DNA]</scope>
    <source>
        <strain evidence="2">AATW-2023a</strain>
        <tissue evidence="2">Whole specimen</tissue>
    </source>
</reference>
<organism evidence="2 3">
    <name type="scientific">Patella caerulea</name>
    <name type="common">Rayed Mediterranean limpet</name>
    <dbReference type="NCBI Taxonomy" id="87958"/>
    <lineage>
        <taxon>Eukaryota</taxon>
        <taxon>Metazoa</taxon>
        <taxon>Spiralia</taxon>
        <taxon>Lophotrochozoa</taxon>
        <taxon>Mollusca</taxon>
        <taxon>Gastropoda</taxon>
        <taxon>Patellogastropoda</taxon>
        <taxon>Patelloidea</taxon>
        <taxon>Patellidae</taxon>
        <taxon>Patella</taxon>
    </lineage>
</organism>
<dbReference type="AlphaFoldDB" id="A0AAN8JS71"/>
<feature type="region of interest" description="Disordered" evidence="1">
    <location>
        <begin position="131"/>
        <end position="152"/>
    </location>
</feature>
<keyword evidence="3" id="KW-1185">Reference proteome</keyword>
<comment type="caution">
    <text evidence="2">The sequence shown here is derived from an EMBL/GenBank/DDBJ whole genome shotgun (WGS) entry which is preliminary data.</text>
</comment>
<proteinExistence type="predicted"/>
<gene>
    <name evidence="2" type="ORF">SNE40_010559</name>
</gene>
<evidence type="ECO:0000313" key="3">
    <source>
        <dbReference type="Proteomes" id="UP001347796"/>
    </source>
</evidence>
<evidence type="ECO:0000313" key="2">
    <source>
        <dbReference type="EMBL" id="KAK6183001.1"/>
    </source>
</evidence>
<dbReference type="Proteomes" id="UP001347796">
    <property type="component" value="Unassembled WGS sequence"/>
</dbReference>
<sequence length="236" mass="27288">MENSVSAPPVNNALLPDIYNRLDAELIERTRVVNSLLDKRLSMQEKVLNKYRRSAEVIYKKETVKIRKELSRIRHSLPTVGFAHNLNAGLRKDRKVHGRRRGMPITEKDENPFCERHFIHFLPNKRKYYFKPKTPEESPTPPKSPLLPIRSVPNDVNGRIAVRVNEMDSRDPLTTNVPNSGVKDNFEQFNGHKNDDISKSEFSKRILPGTTRTVTVSKKLIKDDKRLRYHSSPSIL</sequence>
<protein>
    <submittedName>
        <fullName evidence="2">Uncharacterized protein</fullName>
    </submittedName>
</protein>
<feature type="region of interest" description="Disordered" evidence="1">
    <location>
        <begin position="170"/>
        <end position="192"/>
    </location>
</feature>